<dbReference type="Pfam" id="PF12906">
    <property type="entry name" value="RINGv"/>
    <property type="match status" value="1"/>
</dbReference>
<keyword evidence="1" id="KW-0479">Metal-binding</keyword>
<feature type="transmembrane region" description="Helical" evidence="5">
    <location>
        <begin position="186"/>
        <end position="209"/>
    </location>
</feature>
<evidence type="ECO:0000256" key="1">
    <source>
        <dbReference type="ARBA" id="ARBA00022723"/>
    </source>
</evidence>
<keyword evidence="5" id="KW-0812">Transmembrane</keyword>
<dbReference type="PROSITE" id="PS51292">
    <property type="entry name" value="ZF_RING_CH"/>
    <property type="match status" value="1"/>
</dbReference>
<proteinExistence type="predicted"/>
<evidence type="ECO:0000256" key="4">
    <source>
        <dbReference type="SAM" id="MobiDB-lite"/>
    </source>
</evidence>
<keyword evidence="8" id="KW-1185">Reference proteome</keyword>
<evidence type="ECO:0000256" key="5">
    <source>
        <dbReference type="SAM" id="Phobius"/>
    </source>
</evidence>
<dbReference type="GO" id="GO:0008270">
    <property type="term" value="F:zinc ion binding"/>
    <property type="evidence" value="ECO:0007669"/>
    <property type="project" value="UniProtKB-KW"/>
</dbReference>
<dbReference type="AlphaFoldDB" id="A0ABD3H6M6"/>
<feature type="domain" description="RING-CH-type" evidence="6">
    <location>
        <begin position="31"/>
        <end position="91"/>
    </location>
</feature>
<evidence type="ECO:0000256" key="3">
    <source>
        <dbReference type="ARBA" id="ARBA00022833"/>
    </source>
</evidence>
<dbReference type="SUPFAM" id="SSF57850">
    <property type="entry name" value="RING/U-box"/>
    <property type="match status" value="1"/>
</dbReference>
<keyword evidence="5" id="KW-1133">Transmembrane helix</keyword>
<sequence length="210" mass="23011">MEEGPEDVNTEPKSSDIEEGGQRSTMGGINGDNLPLNFCRICHEETEQPVIKLGCQCRGELAGAHQTCMERWFGGNATNKCEICLQVASSVPAYFVMIPVEVSVSDLQQEMQDALAMAPTGGERADTDSENKRRTLAMLIFWMLMFLAGLSAVTAFILEEGATSPDVYQTEVTIIRAVATSYRLEISVVLLGISFISSLFLDCITYTHLL</sequence>
<dbReference type="Gene3D" id="3.30.40.10">
    <property type="entry name" value="Zinc/RING finger domain, C3HC4 (zinc finger)"/>
    <property type="match status" value="1"/>
</dbReference>
<feature type="transmembrane region" description="Helical" evidence="5">
    <location>
        <begin position="136"/>
        <end position="158"/>
    </location>
</feature>
<organism evidence="7 8">
    <name type="scientific">Riccia sorocarpa</name>
    <dbReference type="NCBI Taxonomy" id="122646"/>
    <lineage>
        <taxon>Eukaryota</taxon>
        <taxon>Viridiplantae</taxon>
        <taxon>Streptophyta</taxon>
        <taxon>Embryophyta</taxon>
        <taxon>Marchantiophyta</taxon>
        <taxon>Marchantiopsida</taxon>
        <taxon>Marchantiidae</taxon>
        <taxon>Marchantiales</taxon>
        <taxon>Ricciaceae</taxon>
        <taxon>Riccia</taxon>
    </lineage>
</organism>
<gene>
    <name evidence="7" type="ORF">R1sor_004012</name>
</gene>
<reference evidence="7 8" key="1">
    <citation type="submission" date="2024-09" db="EMBL/GenBank/DDBJ databases">
        <title>Chromosome-scale assembly of Riccia sorocarpa.</title>
        <authorList>
            <person name="Paukszto L."/>
        </authorList>
    </citation>
    <scope>NUCLEOTIDE SEQUENCE [LARGE SCALE GENOMIC DNA]</scope>
    <source>
        <strain evidence="7">LP-2024</strain>
        <tissue evidence="7">Aerial parts of the thallus</tissue>
    </source>
</reference>
<dbReference type="InterPro" id="IPR011016">
    <property type="entry name" value="Znf_RING-CH"/>
</dbReference>
<comment type="caution">
    <text evidence="7">The sequence shown here is derived from an EMBL/GenBank/DDBJ whole genome shotgun (WGS) entry which is preliminary data.</text>
</comment>
<dbReference type="EMBL" id="JBJQOH010000006">
    <property type="protein sequence ID" value="KAL3685990.1"/>
    <property type="molecule type" value="Genomic_DNA"/>
</dbReference>
<keyword evidence="2" id="KW-0863">Zinc-finger</keyword>
<feature type="region of interest" description="Disordered" evidence="4">
    <location>
        <begin position="1"/>
        <end position="29"/>
    </location>
</feature>
<keyword evidence="3" id="KW-0862">Zinc</keyword>
<keyword evidence="5" id="KW-0472">Membrane</keyword>
<evidence type="ECO:0000259" key="6">
    <source>
        <dbReference type="PROSITE" id="PS51292"/>
    </source>
</evidence>
<dbReference type="InterPro" id="IPR013083">
    <property type="entry name" value="Znf_RING/FYVE/PHD"/>
</dbReference>
<dbReference type="SMART" id="SM00744">
    <property type="entry name" value="RINGv"/>
    <property type="match status" value="1"/>
</dbReference>
<dbReference type="Proteomes" id="UP001633002">
    <property type="component" value="Unassembled WGS sequence"/>
</dbReference>
<evidence type="ECO:0000313" key="8">
    <source>
        <dbReference type="Proteomes" id="UP001633002"/>
    </source>
</evidence>
<evidence type="ECO:0000256" key="2">
    <source>
        <dbReference type="ARBA" id="ARBA00022771"/>
    </source>
</evidence>
<accession>A0ABD3H6M6</accession>
<dbReference type="PANTHER" id="PTHR46214:SF8">
    <property type="entry name" value="RING_FYVE_PHD ZINC FINGER SUPERFAMILY PROTEIN"/>
    <property type="match status" value="1"/>
</dbReference>
<name>A0ABD3H6M6_9MARC</name>
<dbReference type="PANTHER" id="PTHR46214">
    <property type="entry name" value="ZINC FINGER, RING-CH-TYPE"/>
    <property type="match status" value="1"/>
</dbReference>
<protein>
    <recommendedName>
        <fullName evidence="6">RING-CH-type domain-containing protein</fullName>
    </recommendedName>
</protein>
<evidence type="ECO:0000313" key="7">
    <source>
        <dbReference type="EMBL" id="KAL3685990.1"/>
    </source>
</evidence>